<dbReference type="AlphaFoldDB" id="A0A0F9DVV8"/>
<feature type="transmembrane region" description="Helical" evidence="1">
    <location>
        <begin position="49"/>
        <end position="67"/>
    </location>
</feature>
<dbReference type="EMBL" id="LAZR01039846">
    <property type="protein sequence ID" value="KKL15978.1"/>
    <property type="molecule type" value="Genomic_DNA"/>
</dbReference>
<comment type="caution">
    <text evidence="3">The sequence shown here is derived from an EMBL/GenBank/DDBJ whole genome shotgun (WGS) entry which is preliminary data.</text>
</comment>
<keyword evidence="1" id="KW-0472">Membrane</keyword>
<feature type="non-terminal residue" evidence="3">
    <location>
        <position position="1"/>
    </location>
</feature>
<feature type="domain" description="DUF7144" evidence="2">
    <location>
        <begin position="2"/>
        <end position="114"/>
    </location>
</feature>
<organism evidence="3">
    <name type="scientific">marine sediment metagenome</name>
    <dbReference type="NCBI Taxonomy" id="412755"/>
    <lineage>
        <taxon>unclassified sequences</taxon>
        <taxon>metagenomes</taxon>
        <taxon>ecological metagenomes</taxon>
    </lineage>
</organism>
<dbReference type="InterPro" id="IPR055568">
    <property type="entry name" value="DUF7144"/>
</dbReference>
<evidence type="ECO:0000313" key="3">
    <source>
        <dbReference type="EMBL" id="KKL15978.1"/>
    </source>
</evidence>
<accession>A0A0F9DVV8</accession>
<proteinExistence type="predicted"/>
<dbReference type="Pfam" id="PF23636">
    <property type="entry name" value="DUF7144"/>
    <property type="match status" value="1"/>
</dbReference>
<sequence length="124" mass="13213">GWVTFAAVMVVIVGLYNVLSGAGAIAESESVTAQVQEVLYGIDIKTWGWFWLIVGVAQLITGILLFSRSTVGGLMAIFGATVSASFTIFIIFVAPLWAITVLALDLGIIWIISANSDDFDTDIP</sequence>
<name>A0A0F9DVV8_9ZZZZ</name>
<evidence type="ECO:0000256" key="1">
    <source>
        <dbReference type="SAM" id="Phobius"/>
    </source>
</evidence>
<gene>
    <name evidence="3" type="ORF">LCGC14_2500210</name>
</gene>
<protein>
    <recommendedName>
        <fullName evidence="2">DUF7144 domain-containing protein</fullName>
    </recommendedName>
</protein>
<feature type="transmembrane region" description="Helical" evidence="1">
    <location>
        <begin position="88"/>
        <end position="112"/>
    </location>
</feature>
<keyword evidence="1" id="KW-0812">Transmembrane</keyword>
<keyword evidence="1" id="KW-1133">Transmembrane helix</keyword>
<reference evidence="3" key="1">
    <citation type="journal article" date="2015" name="Nature">
        <title>Complex archaea that bridge the gap between prokaryotes and eukaryotes.</title>
        <authorList>
            <person name="Spang A."/>
            <person name="Saw J.H."/>
            <person name="Jorgensen S.L."/>
            <person name="Zaremba-Niedzwiedzka K."/>
            <person name="Martijn J."/>
            <person name="Lind A.E."/>
            <person name="van Eijk R."/>
            <person name="Schleper C."/>
            <person name="Guy L."/>
            <person name="Ettema T.J."/>
        </authorList>
    </citation>
    <scope>NUCLEOTIDE SEQUENCE</scope>
</reference>
<evidence type="ECO:0000259" key="2">
    <source>
        <dbReference type="Pfam" id="PF23636"/>
    </source>
</evidence>